<keyword evidence="2" id="KW-1185">Reference proteome</keyword>
<dbReference type="EMBL" id="BLYI01000047">
    <property type="protein sequence ID" value="GFO85858.1"/>
    <property type="molecule type" value="Genomic_DNA"/>
</dbReference>
<evidence type="ECO:0000313" key="1">
    <source>
        <dbReference type="EMBL" id="GFO85858.1"/>
    </source>
</evidence>
<dbReference type="GO" id="GO:0003677">
    <property type="term" value="F:DNA binding"/>
    <property type="evidence" value="ECO:0007669"/>
    <property type="project" value="InterPro"/>
</dbReference>
<protein>
    <submittedName>
        <fullName evidence="1">Uncharacterized protein</fullName>
    </submittedName>
</protein>
<dbReference type="SUPFAM" id="SSF47413">
    <property type="entry name" value="lambda repressor-like DNA-binding domains"/>
    <property type="match status" value="1"/>
</dbReference>
<accession>A0A916Q7J5</accession>
<proteinExistence type="predicted"/>
<dbReference type="InterPro" id="IPR010982">
    <property type="entry name" value="Lambda_DNA-bd_dom_sf"/>
</dbReference>
<dbReference type="Proteomes" id="UP000613208">
    <property type="component" value="Unassembled WGS sequence"/>
</dbReference>
<dbReference type="Gene3D" id="1.10.260.40">
    <property type="entry name" value="lambda repressor-like DNA-binding domains"/>
    <property type="match status" value="1"/>
</dbReference>
<organism evidence="1 2">
    <name type="scientific">Anaerostipes butyraticus</name>
    <dbReference type="NCBI Taxonomy" id="645466"/>
    <lineage>
        <taxon>Bacteria</taxon>
        <taxon>Bacillati</taxon>
        <taxon>Bacillota</taxon>
        <taxon>Clostridia</taxon>
        <taxon>Lachnospirales</taxon>
        <taxon>Lachnospiraceae</taxon>
        <taxon>Anaerostipes</taxon>
    </lineage>
</organism>
<dbReference type="AlphaFoldDB" id="A0A916Q7J5"/>
<comment type="caution">
    <text evidence="1">The sequence shown here is derived from an EMBL/GenBank/DDBJ whole genome shotgun (WGS) entry which is preliminary data.</text>
</comment>
<gene>
    <name evidence="1" type="ORF">ANBU17_22050</name>
</gene>
<name>A0A916Q7J5_9FIRM</name>
<dbReference type="RefSeq" id="WP_201311550.1">
    <property type="nucleotide sequence ID" value="NZ_BLYI01000047.1"/>
</dbReference>
<sequence length="222" mass="26607">MLYNELIENICIRYFKILKTEAKIPQKEIAKYIGVSDCLISKWKNRNRRISAEYYKNIQNFFIKQEFDPCFERHRRWLLQHFDDVDAAISPQEFWEKLFQGQLKSNIVSMDTFIEILHLILKERSDHRYSVEMIMKTNQNKCVEDKRIQITNGDKSLEVAFKDMDTLAVKSERKKLLIDRQQLKSLNQIHSFRVVCSYDITEKQLIFLNQCAEKVEECLKVL</sequence>
<reference evidence="1" key="1">
    <citation type="submission" date="2020-06" db="EMBL/GenBank/DDBJ databases">
        <title>Characterization of fructooligosaccharide metabolism and fructooligosaccharide-degrading enzymes in human commensal butyrate producers.</title>
        <authorList>
            <person name="Tanno H."/>
            <person name="Fujii T."/>
            <person name="Hirano K."/>
            <person name="Maeno S."/>
            <person name="Tonozuka T."/>
            <person name="Sakamoto M."/>
            <person name="Ohkuma M."/>
            <person name="Tochio T."/>
            <person name="Endo A."/>
        </authorList>
    </citation>
    <scope>NUCLEOTIDE SEQUENCE</scope>
    <source>
        <strain evidence="1">JCM 17466</strain>
    </source>
</reference>
<evidence type="ECO:0000313" key="2">
    <source>
        <dbReference type="Proteomes" id="UP000613208"/>
    </source>
</evidence>